<dbReference type="AlphaFoldDB" id="A0A9N9DVN0"/>
<organism evidence="1 2">
    <name type="scientific">Cetraspora pellucida</name>
    <dbReference type="NCBI Taxonomy" id="1433469"/>
    <lineage>
        <taxon>Eukaryota</taxon>
        <taxon>Fungi</taxon>
        <taxon>Fungi incertae sedis</taxon>
        <taxon>Mucoromycota</taxon>
        <taxon>Glomeromycotina</taxon>
        <taxon>Glomeromycetes</taxon>
        <taxon>Diversisporales</taxon>
        <taxon>Gigasporaceae</taxon>
        <taxon>Cetraspora</taxon>
    </lineage>
</organism>
<evidence type="ECO:0000313" key="2">
    <source>
        <dbReference type="Proteomes" id="UP000789759"/>
    </source>
</evidence>
<gene>
    <name evidence="1" type="ORF">CPELLU_LOCUS9491</name>
</gene>
<dbReference type="EMBL" id="CAJVQA010007282">
    <property type="protein sequence ID" value="CAG8654309.1"/>
    <property type="molecule type" value="Genomic_DNA"/>
</dbReference>
<name>A0A9N9DVN0_9GLOM</name>
<protein>
    <submittedName>
        <fullName evidence="1">7653_t:CDS:1</fullName>
    </submittedName>
</protein>
<reference evidence="1" key="1">
    <citation type="submission" date="2021-06" db="EMBL/GenBank/DDBJ databases">
        <authorList>
            <person name="Kallberg Y."/>
            <person name="Tangrot J."/>
            <person name="Rosling A."/>
        </authorList>
    </citation>
    <scope>NUCLEOTIDE SEQUENCE</scope>
    <source>
        <strain evidence="1">FL966</strain>
    </source>
</reference>
<comment type="caution">
    <text evidence="1">The sequence shown here is derived from an EMBL/GenBank/DDBJ whole genome shotgun (WGS) entry which is preliminary data.</text>
</comment>
<keyword evidence="2" id="KW-1185">Reference proteome</keyword>
<accession>A0A9N9DVN0</accession>
<sequence length="41" mass="4809">MDMSQKMIVIKNIIKNIFYIFILLLTNKSKAEELLSQVLHS</sequence>
<dbReference type="Proteomes" id="UP000789759">
    <property type="component" value="Unassembled WGS sequence"/>
</dbReference>
<proteinExistence type="predicted"/>
<evidence type="ECO:0000313" key="1">
    <source>
        <dbReference type="EMBL" id="CAG8654309.1"/>
    </source>
</evidence>